<dbReference type="Proteomes" id="UP001196413">
    <property type="component" value="Unassembled WGS sequence"/>
</dbReference>
<keyword evidence="3" id="KW-1185">Reference proteome</keyword>
<accession>A0AAD5MLK1</accession>
<reference evidence="2" key="1">
    <citation type="submission" date="2021-06" db="EMBL/GenBank/DDBJ databases">
        <title>Parelaphostrongylus tenuis whole genome reference sequence.</title>
        <authorList>
            <person name="Garwood T.J."/>
            <person name="Larsen P.A."/>
            <person name="Fountain-Jones N.M."/>
            <person name="Garbe J.R."/>
            <person name="Macchietto M.G."/>
            <person name="Kania S.A."/>
            <person name="Gerhold R.W."/>
            <person name="Richards J.E."/>
            <person name="Wolf T.M."/>
        </authorList>
    </citation>
    <scope>NUCLEOTIDE SEQUENCE</scope>
    <source>
        <strain evidence="2">MNPRO001-30</strain>
        <tissue evidence="2">Meninges</tissue>
    </source>
</reference>
<name>A0AAD5MLK1_PARTN</name>
<evidence type="ECO:0000313" key="3">
    <source>
        <dbReference type="Proteomes" id="UP001196413"/>
    </source>
</evidence>
<comment type="caution">
    <text evidence="2">The sequence shown here is derived from an EMBL/GenBank/DDBJ whole genome shotgun (WGS) entry which is preliminary data.</text>
</comment>
<feature type="compositionally biased region" description="Basic and acidic residues" evidence="1">
    <location>
        <begin position="1"/>
        <end position="22"/>
    </location>
</feature>
<protein>
    <submittedName>
        <fullName evidence="2">Uncharacterized protein</fullName>
    </submittedName>
</protein>
<feature type="region of interest" description="Disordered" evidence="1">
    <location>
        <begin position="1"/>
        <end position="26"/>
    </location>
</feature>
<evidence type="ECO:0000313" key="2">
    <source>
        <dbReference type="EMBL" id="KAJ1351486.1"/>
    </source>
</evidence>
<organism evidence="2 3">
    <name type="scientific">Parelaphostrongylus tenuis</name>
    <name type="common">Meningeal worm</name>
    <dbReference type="NCBI Taxonomy" id="148309"/>
    <lineage>
        <taxon>Eukaryota</taxon>
        <taxon>Metazoa</taxon>
        <taxon>Ecdysozoa</taxon>
        <taxon>Nematoda</taxon>
        <taxon>Chromadorea</taxon>
        <taxon>Rhabditida</taxon>
        <taxon>Rhabditina</taxon>
        <taxon>Rhabditomorpha</taxon>
        <taxon>Strongyloidea</taxon>
        <taxon>Metastrongylidae</taxon>
        <taxon>Parelaphostrongylus</taxon>
    </lineage>
</organism>
<sequence length="72" mass="7813">MDRIQIADEHVDHAADGRDHPDTAGGVYTKEAEEADRVADDFVVVQVAALAEEDYDRAAAEKFAGSNIICTH</sequence>
<dbReference type="EMBL" id="JAHQIW010001086">
    <property type="protein sequence ID" value="KAJ1351486.1"/>
    <property type="molecule type" value="Genomic_DNA"/>
</dbReference>
<gene>
    <name evidence="2" type="ORF">KIN20_007499</name>
</gene>
<dbReference type="AlphaFoldDB" id="A0AAD5MLK1"/>
<evidence type="ECO:0000256" key="1">
    <source>
        <dbReference type="SAM" id="MobiDB-lite"/>
    </source>
</evidence>
<proteinExistence type="predicted"/>